<keyword evidence="2" id="KW-1133">Transmembrane helix</keyword>
<dbReference type="EMBL" id="CAKLBY020000035">
    <property type="protein sequence ID" value="CAK7908873.1"/>
    <property type="molecule type" value="Genomic_DNA"/>
</dbReference>
<feature type="compositionally biased region" description="Basic residues" evidence="1">
    <location>
        <begin position="9"/>
        <end position="23"/>
    </location>
</feature>
<feature type="transmembrane region" description="Helical" evidence="2">
    <location>
        <begin position="205"/>
        <end position="226"/>
    </location>
</feature>
<proteinExistence type="predicted"/>
<comment type="caution">
    <text evidence="3">The sequence shown here is derived from an EMBL/GenBank/DDBJ whole genome shotgun (WGS) entry which is preliminary data.</text>
</comment>
<name>A0AAV1T862_9STRA</name>
<evidence type="ECO:0000313" key="4">
    <source>
        <dbReference type="Proteomes" id="UP001162060"/>
    </source>
</evidence>
<evidence type="ECO:0000256" key="2">
    <source>
        <dbReference type="SAM" id="Phobius"/>
    </source>
</evidence>
<dbReference type="Proteomes" id="UP001162060">
    <property type="component" value="Unassembled WGS sequence"/>
</dbReference>
<organism evidence="3 4">
    <name type="scientific">Peronospora matthiolae</name>
    <dbReference type="NCBI Taxonomy" id="2874970"/>
    <lineage>
        <taxon>Eukaryota</taxon>
        <taxon>Sar</taxon>
        <taxon>Stramenopiles</taxon>
        <taxon>Oomycota</taxon>
        <taxon>Peronosporomycetes</taxon>
        <taxon>Peronosporales</taxon>
        <taxon>Peronosporaceae</taxon>
        <taxon>Peronospora</taxon>
    </lineage>
</organism>
<evidence type="ECO:0000313" key="3">
    <source>
        <dbReference type="EMBL" id="CAK7908873.1"/>
    </source>
</evidence>
<feature type="region of interest" description="Disordered" evidence="1">
    <location>
        <begin position="1"/>
        <end position="53"/>
    </location>
</feature>
<sequence>MSLDATNGHHPRTRKTKKGTHSRAHFEFHGPRHRTPPPLNVRASATRAPEEEEEELQAARLLTTKSASNASRTTELLFAMTDKTHHSQPRLPAMPGFVGENSTNDEYVSVLTPDHKVQTPNTASNAFDPNGFRMNEWTVTLDDGDWRTAFYWWVSCCPCFPLAQLETRLGLTKSYPLGLSLGLLAYASRLVLVLLTIFALLSGRFVSFAICLLLAVFSFVAVGHRVSRVRKHVRDRLEIAGSGKNDRTMGCLRSASVIRQMAVQLKCDQIHAKAPTTLQAYEV</sequence>
<evidence type="ECO:0000256" key="1">
    <source>
        <dbReference type="SAM" id="MobiDB-lite"/>
    </source>
</evidence>
<evidence type="ECO:0008006" key="5">
    <source>
        <dbReference type="Google" id="ProtNLM"/>
    </source>
</evidence>
<accession>A0AAV1T862</accession>
<keyword evidence="2" id="KW-0812">Transmembrane</keyword>
<gene>
    <name evidence="3" type="ORF">PM001_LOCUS3816</name>
</gene>
<dbReference type="AlphaFoldDB" id="A0AAV1T862"/>
<keyword evidence="2" id="KW-0472">Membrane</keyword>
<protein>
    <recommendedName>
        <fullName evidence="5">Copper transporter</fullName>
    </recommendedName>
</protein>
<reference evidence="3" key="1">
    <citation type="submission" date="2024-01" db="EMBL/GenBank/DDBJ databases">
        <authorList>
            <person name="Webb A."/>
        </authorList>
    </citation>
    <scope>NUCLEOTIDE SEQUENCE</scope>
    <source>
        <strain evidence="3">Pm1</strain>
    </source>
</reference>
<feature type="transmembrane region" description="Helical" evidence="2">
    <location>
        <begin position="177"/>
        <end position="199"/>
    </location>
</feature>